<accession>A0A5A5RL28</accession>
<reference evidence="2 3" key="1">
    <citation type="submission" date="2018-09" db="EMBL/GenBank/DDBJ databases">
        <title>Evolutionary history of phycoerythrin pigmentation in the water bloom-forming cyanobacterium Microcystis aeruginosa.</title>
        <authorList>
            <person name="Tanabe Y."/>
            <person name="Tanabe Y."/>
            <person name="Yamaguchi H."/>
        </authorList>
    </citation>
    <scope>NUCLEOTIDE SEQUENCE [LARGE SCALE GENOMIC DNA]</scope>
    <source>
        <strain evidence="2 3">NIES-2520</strain>
    </source>
</reference>
<evidence type="ECO:0000259" key="1">
    <source>
        <dbReference type="Pfam" id="PF12680"/>
    </source>
</evidence>
<feature type="domain" description="SnoaL-like" evidence="1">
    <location>
        <begin position="19"/>
        <end position="117"/>
    </location>
</feature>
<evidence type="ECO:0000313" key="2">
    <source>
        <dbReference type="EMBL" id="GCA73801.1"/>
    </source>
</evidence>
<sequence length="131" mass="14941">MKGVPDTQLGKMYAEHIQYLLDKDIEGILKNQYTEDALLISSFQKKPLYYKGHEQLKEHFQGILAIEGLETEIAFWAETEDPQTLMIVEAITMRTAQGESKMRFADSWVLREGKIAIHFAGMTQYPDGTVA</sequence>
<protein>
    <recommendedName>
        <fullName evidence="1">SnoaL-like domain-containing protein</fullName>
    </recommendedName>
</protein>
<name>A0A5A5RL28_MICAE</name>
<dbReference type="RefSeq" id="WP_149985639.1">
    <property type="nucleotide sequence ID" value="NZ_BHVP01000007.1"/>
</dbReference>
<dbReference type="Proteomes" id="UP000324917">
    <property type="component" value="Unassembled WGS sequence"/>
</dbReference>
<evidence type="ECO:0000313" key="3">
    <source>
        <dbReference type="Proteomes" id="UP000324917"/>
    </source>
</evidence>
<dbReference type="InterPro" id="IPR037401">
    <property type="entry name" value="SnoaL-like"/>
</dbReference>
<proteinExistence type="predicted"/>
<dbReference type="AlphaFoldDB" id="A0A5A5RL28"/>
<dbReference type="Pfam" id="PF12680">
    <property type="entry name" value="SnoaL_2"/>
    <property type="match status" value="1"/>
</dbReference>
<comment type="caution">
    <text evidence="2">The sequence shown here is derived from an EMBL/GenBank/DDBJ whole genome shotgun (WGS) entry which is preliminary data.</text>
</comment>
<dbReference type="SUPFAM" id="SSF54427">
    <property type="entry name" value="NTF2-like"/>
    <property type="match status" value="1"/>
</dbReference>
<dbReference type="Gene3D" id="3.10.450.50">
    <property type="match status" value="1"/>
</dbReference>
<organism evidence="2 3">
    <name type="scientific">Microcystis aeruginosa NIES-2520</name>
    <dbReference type="NCBI Taxonomy" id="2303982"/>
    <lineage>
        <taxon>Bacteria</taxon>
        <taxon>Bacillati</taxon>
        <taxon>Cyanobacteriota</taxon>
        <taxon>Cyanophyceae</taxon>
        <taxon>Oscillatoriophycideae</taxon>
        <taxon>Chroococcales</taxon>
        <taxon>Microcystaceae</taxon>
        <taxon>Microcystis</taxon>
    </lineage>
</organism>
<dbReference type="InterPro" id="IPR032710">
    <property type="entry name" value="NTF2-like_dom_sf"/>
</dbReference>
<gene>
    <name evidence="2" type="ORF">MiTe_00621</name>
</gene>
<dbReference type="EMBL" id="BHVP01000007">
    <property type="protein sequence ID" value="GCA73801.1"/>
    <property type="molecule type" value="Genomic_DNA"/>
</dbReference>